<name>R4KEZ1_CLOPA</name>
<dbReference type="AlphaFoldDB" id="R4KEZ1"/>
<evidence type="ECO:0000256" key="4">
    <source>
        <dbReference type="ARBA" id="ARBA00022989"/>
    </source>
</evidence>
<dbReference type="OrthoDB" id="9798540at2"/>
<proteinExistence type="inferred from homology"/>
<dbReference type="InterPro" id="IPR037294">
    <property type="entry name" value="ABC_BtuC-like"/>
</dbReference>
<feature type="transmembrane region" description="Helical" evidence="7">
    <location>
        <begin position="218"/>
        <end position="239"/>
    </location>
</feature>
<evidence type="ECO:0000256" key="1">
    <source>
        <dbReference type="ARBA" id="ARBA00004141"/>
    </source>
</evidence>
<sequence>MLEVFHLSFMRNAFMAAILVSILCPSIGVFLVLKRYAMVGDTLSHASFAGVAIGLVFGQSPIIYAFIFTSICAVLIELLKNYYKQYSDLILPIILTFSVGIAITLTSSGKAHGNIESFLFGSILTVEKSDLYTILILSIICVILLKVLYEKLVYITFDENGAKVANINVKLINYIFALLVGASISVSIRIIGILVVSSMVAVPVATAMQLNSSFKKTLIYSVIFGFIDIIFGLILSYYLNCAPGGTIALTSVFVLVTVLIVRVFVKKKA</sequence>
<dbReference type="Proteomes" id="UP000013523">
    <property type="component" value="Chromosome"/>
</dbReference>
<protein>
    <submittedName>
        <fullName evidence="8">ABC-type Mn2+/Zn2+ transport system, permease component</fullName>
    </submittedName>
</protein>
<evidence type="ECO:0000256" key="2">
    <source>
        <dbReference type="ARBA" id="ARBA00008034"/>
    </source>
</evidence>
<comment type="subcellular location">
    <subcellularLocation>
        <location evidence="6">Cell membrane</location>
        <topology evidence="6">Multi-pass membrane protein</topology>
    </subcellularLocation>
    <subcellularLocation>
        <location evidence="1">Membrane</location>
        <topology evidence="1">Multi-pass membrane protein</topology>
    </subcellularLocation>
</comment>
<evidence type="ECO:0000313" key="9">
    <source>
        <dbReference type="Proteomes" id="UP000013523"/>
    </source>
</evidence>
<dbReference type="EMBL" id="CP003261">
    <property type="protein sequence ID" value="AGK99104.1"/>
    <property type="molecule type" value="Genomic_DNA"/>
</dbReference>
<keyword evidence="6" id="KW-0813">Transport</keyword>
<accession>R4KEZ1</accession>
<keyword evidence="3 6" id="KW-0812">Transmembrane</keyword>
<dbReference type="SUPFAM" id="SSF81345">
    <property type="entry name" value="ABC transporter involved in vitamin B12 uptake, BtuC"/>
    <property type="match status" value="1"/>
</dbReference>
<feature type="transmembrane region" description="Helical" evidence="7">
    <location>
        <begin position="53"/>
        <end position="77"/>
    </location>
</feature>
<dbReference type="InterPro" id="IPR001626">
    <property type="entry name" value="ABC_TroCD"/>
</dbReference>
<comment type="similarity">
    <text evidence="2 6">Belongs to the ABC-3 integral membrane protein family.</text>
</comment>
<keyword evidence="5 7" id="KW-0472">Membrane</keyword>
<dbReference type="PATRIC" id="fig|86416.3.peg.4398"/>
<dbReference type="CDD" id="cd06550">
    <property type="entry name" value="TM_ABC_iron-siderophores_like"/>
    <property type="match status" value="1"/>
</dbReference>
<evidence type="ECO:0000256" key="3">
    <source>
        <dbReference type="ARBA" id="ARBA00022692"/>
    </source>
</evidence>
<reference evidence="8 9" key="1">
    <citation type="submission" date="2012-01" db="EMBL/GenBank/DDBJ databases">
        <title>Complete sequence of chromosome of Clostridium pasteurianum BC1.</title>
        <authorList>
            <consortium name="US DOE Joint Genome Institute"/>
            <person name="Lucas S."/>
            <person name="Han J."/>
            <person name="Lapidus A."/>
            <person name="Cheng J.-F."/>
            <person name="Goodwin L."/>
            <person name="Pitluck S."/>
            <person name="Peters L."/>
            <person name="Mikhailova N."/>
            <person name="Teshima H."/>
            <person name="Detter J.C."/>
            <person name="Han C."/>
            <person name="Tapia R."/>
            <person name="Land M."/>
            <person name="Hauser L."/>
            <person name="Kyrpides N."/>
            <person name="Ivanova N."/>
            <person name="Pagani I."/>
            <person name="Dunn J."/>
            <person name="Taghavi S."/>
            <person name="Francis A."/>
            <person name="van der Lelie D."/>
            <person name="Woyke T."/>
        </authorList>
    </citation>
    <scope>NUCLEOTIDE SEQUENCE [LARGE SCALE GENOMIC DNA]</scope>
    <source>
        <strain evidence="8 9">BC1</strain>
    </source>
</reference>
<dbReference type="eggNOG" id="COG1108">
    <property type="taxonomic scope" value="Bacteria"/>
</dbReference>
<keyword evidence="4 7" id="KW-1133">Transmembrane helix</keyword>
<dbReference type="GO" id="GO:0043190">
    <property type="term" value="C:ATP-binding cassette (ABC) transporter complex"/>
    <property type="evidence" value="ECO:0007669"/>
    <property type="project" value="InterPro"/>
</dbReference>
<feature type="transmembrane region" description="Helical" evidence="7">
    <location>
        <begin position="89"/>
        <end position="111"/>
    </location>
</feature>
<dbReference type="Pfam" id="PF00950">
    <property type="entry name" value="ABC-3"/>
    <property type="match status" value="1"/>
</dbReference>
<dbReference type="GO" id="GO:0055085">
    <property type="term" value="P:transmembrane transport"/>
    <property type="evidence" value="ECO:0007669"/>
    <property type="project" value="InterPro"/>
</dbReference>
<dbReference type="PANTHER" id="PTHR30477:SF0">
    <property type="entry name" value="METAL TRANSPORT SYSTEM MEMBRANE PROTEIN TM_0125-RELATED"/>
    <property type="match status" value="1"/>
</dbReference>
<feature type="transmembrane region" description="Helical" evidence="7">
    <location>
        <begin position="12"/>
        <end position="33"/>
    </location>
</feature>
<dbReference type="RefSeq" id="WP_015617377.1">
    <property type="nucleotide sequence ID" value="NC_021182.1"/>
</dbReference>
<dbReference type="GO" id="GO:0010043">
    <property type="term" value="P:response to zinc ion"/>
    <property type="evidence" value="ECO:0007669"/>
    <property type="project" value="TreeGrafter"/>
</dbReference>
<feature type="transmembrane region" description="Helical" evidence="7">
    <location>
        <begin position="131"/>
        <end position="149"/>
    </location>
</feature>
<dbReference type="KEGG" id="cpas:Clopa_4392"/>
<feature type="transmembrane region" description="Helical" evidence="7">
    <location>
        <begin position="245"/>
        <end position="265"/>
    </location>
</feature>
<evidence type="ECO:0000256" key="6">
    <source>
        <dbReference type="RuleBase" id="RU003943"/>
    </source>
</evidence>
<evidence type="ECO:0000256" key="7">
    <source>
        <dbReference type="SAM" id="Phobius"/>
    </source>
</evidence>
<gene>
    <name evidence="8" type="ORF">Clopa_4392</name>
</gene>
<evidence type="ECO:0000313" key="8">
    <source>
        <dbReference type="EMBL" id="AGK99104.1"/>
    </source>
</evidence>
<dbReference type="Gene3D" id="1.10.3470.10">
    <property type="entry name" value="ABC transporter involved in vitamin B12 uptake, BtuC"/>
    <property type="match status" value="1"/>
</dbReference>
<dbReference type="PANTHER" id="PTHR30477">
    <property type="entry name" value="ABC-TRANSPORTER METAL-BINDING PROTEIN"/>
    <property type="match status" value="1"/>
</dbReference>
<keyword evidence="9" id="KW-1185">Reference proteome</keyword>
<dbReference type="HOGENOM" id="CLU_028808_3_1_9"/>
<organism evidence="8 9">
    <name type="scientific">Clostridium pasteurianum BC1</name>
    <dbReference type="NCBI Taxonomy" id="86416"/>
    <lineage>
        <taxon>Bacteria</taxon>
        <taxon>Bacillati</taxon>
        <taxon>Bacillota</taxon>
        <taxon>Clostridia</taxon>
        <taxon>Eubacteriales</taxon>
        <taxon>Clostridiaceae</taxon>
        <taxon>Clostridium</taxon>
    </lineage>
</organism>
<dbReference type="STRING" id="86416.Clopa_4392"/>
<evidence type="ECO:0000256" key="5">
    <source>
        <dbReference type="ARBA" id="ARBA00023136"/>
    </source>
</evidence>